<dbReference type="AlphaFoldDB" id="A0A9D8PPH2"/>
<dbReference type="InterPro" id="IPR027463">
    <property type="entry name" value="AcrB_DN_DC_subdom"/>
</dbReference>
<dbReference type="InterPro" id="IPR001036">
    <property type="entry name" value="Acrflvin-R"/>
</dbReference>
<dbReference type="PANTHER" id="PTHR32063:SF33">
    <property type="entry name" value="RND SUPERFAMILY EFFLUX PUMP PERMEASE COMPONENT"/>
    <property type="match status" value="1"/>
</dbReference>
<keyword evidence="1" id="KW-0472">Membrane</keyword>
<gene>
    <name evidence="2" type="ORF">JW984_09695</name>
</gene>
<reference evidence="2" key="2">
    <citation type="submission" date="2021-01" db="EMBL/GenBank/DDBJ databases">
        <authorList>
            <person name="Hahn C.R."/>
            <person name="Youssef N.H."/>
            <person name="Elshahed M."/>
        </authorList>
    </citation>
    <scope>NUCLEOTIDE SEQUENCE</scope>
    <source>
        <strain evidence="2">Zod_Metabat.24</strain>
    </source>
</reference>
<feature type="transmembrane region" description="Helical" evidence="1">
    <location>
        <begin position="982"/>
        <end position="1012"/>
    </location>
</feature>
<dbReference type="Gene3D" id="3.30.70.1320">
    <property type="entry name" value="Multidrug efflux transporter AcrB pore domain like"/>
    <property type="match status" value="1"/>
</dbReference>
<comment type="caution">
    <text evidence="2">The sequence shown here is derived from an EMBL/GenBank/DDBJ whole genome shotgun (WGS) entry which is preliminary data.</text>
</comment>
<sequence length="1027" mass="113732">MSIPKFSVRNSVLVNMITIAVFILGVIFARNLNREVFPAIAYGYIIIVAPYPGASPEEIEKVVTTPIEEEIADVDGIKKLNSRTREGVATIIIQAESDVEGIELDQLFNDIKTEVDKVDDLPEDVDDIEFIKLSAEFPAITVGFGGDVPEEYLQNSADRLKKKVELIDGVGTVELWAYRDKEFWVQVDPRKLEAANLTMTEIINAIKYRNLNIPGGSFDQGRKEILLRTMGEVENKDDIGGIVVRSLPTGTIKVKDIANVVETFEEEDIIGRLNGTRTVALFVNKKADGDVIDIVKEVKRLVKEEEKLLPEGAEIALVQDISKYVVRRQNTLLFNGAIGLFLVILILYAFLESRVAFWAAMGIPFSFLLTIIIMYYTGMSLNMLSMFGLILVLGIVVDDAIVVSENVFRYREMGLSPSEAAVAGAEEVVLPVTAAISTNIAAFLPLLMMVGITGKFLRVIPEIVIITLLASLLEAFLVLPSHLAEFVKIKTDEKAKEARAWFNKVRDFYGSVLGGFLTRRYKIFFGLLGVAVITIFFALLTMEFVFMGKSRAEQFMINIYNPVNSNIDETDRVVKEVEKIVMESTDASENISALITLVGYIETGEAPIQGSYVGQLWIELTKHGYEDVGAEKIISELRKKTSLIPGPTSITFTELHGGPPTGSAVAMEIKGEDFDVLRKLSEEVKEELGKIKGVKDIDDNFRVGKEEIRVIVDEHRARSLGLNVATVATEMRQAFSGGDAGNIRRGDKKIDIIVKYADQFKNSDYLMNFSVPNSSGERIPIKAFSEIKYGEGILRIYHTERERSITVTADVEKEEITSGAVNELLIDKFGTVSNKYPGVTFKYGGEYEDTQESMDSMVKAFWLAIFLIYVILAALFKSFVQPIIILFTIPFSFIGVVAGLFIMNIELSLLAVIGIVALVGIVVNDSLVLVDFINRARESGMALYDAVIESGKTRLRPILLTSLTTIGGLGPMAFGLGGSEPYLAPMAISIVWGLTFATVLTLLVIPCLYIIVEDIKVWIEKRVRGRI</sequence>
<organism evidence="2 3">
    <name type="scientific">Candidatus Zymogenus saltonus</name>
    <dbReference type="NCBI Taxonomy" id="2844893"/>
    <lineage>
        <taxon>Bacteria</taxon>
        <taxon>Deltaproteobacteria</taxon>
        <taxon>Candidatus Zymogenia</taxon>
        <taxon>Candidatus Zymogeniales</taxon>
        <taxon>Candidatus Zymogenaceae</taxon>
        <taxon>Candidatus Zymogenus</taxon>
    </lineage>
</organism>
<feature type="transmembrane region" description="Helical" evidence="1">
    <location>
        <begin position="882"/>
        <end position="902"/>
    </location>
</feature>
<dbReference type="Gene3D" id="3.30.70.1430">
    <property type="entry name" value="Multidrug efflux transporter AcrB pore domain"/>
    <property type="match status" value="2"/>
</dbReference>
<feature type="transmembrane region" description="Helical" evidence="1">
    <location>
        <begin position="12"/>
        <end position="30"/>
    </location>
</feature>
<proteinExistence type="predicted"/>
<reference evidence="2" key="1">
    <citation type="journal article" date="2021" name="Environ. Microbiol.">
        <title>Genomic characterization of three novel Desulfobacterota classes expand the metabolic and phylogenetic diversity of the phylum.</title>
        <authorList>
            <person name="Murphy C.L."/>
            <person name="Biggerstaff J."/>
            <person name="Eichhorn A."/>
            <person name="Ewing E."/>
            <person name="Shahan R."/>
            <person name="Soriano D."/>
            <person name="Stewart S."/>
            <person name="VanMol K."/>
            <person name="Walker R."/>
            <person name="Walters P."/>
            <person name="Elshahed M.S."/>
            <person name="Youssef N.H."/>
        </authorList>
    </citation>
    <scope>NUCLEOTIDE SEQUENCE</scope>
    <source>
        <strain evidence="2">Zod_Metabat.24</strain>
    </source>
</reference>
<feature type="transmembrane region" description="Helical" evidence="1">
    <location>
        <begin position="860"/>
        <end position="876"/>
    </location>
</feature>
<dbReference type="Gene3D" id="3.30.70.1440">
    <property type="entry name" value="Multidrug efflux transporter AcrB pore domain"/>
    <property type="match status" value="1"/>
</dbReference>
<dbReference type="PRINTS" id="PR00702">
    <property type="entry name" value="ACRIFLAVINRP"/>
</dbReference>
<protein>
    <submittedName>
        <fullName evidence="2">Efflux RND transporter permease subunit</fullName>
    </submittedName>
</protein>
<dbReference type="Pfam" id="PF00873">
    <property type="entry name" value="ACR_tran"/>
    <property type="match status" value="1"/>
</dbReference>
<name>A0A9D8PPH2_9DELT</name>
<feature type="transmembrane region" description="Helical" evidence="1">
    <location>
        <begin position="357"/>
        <end position="377"/>
    </location>
</feature>
<keyword evidence="1" id="KW-0812">Transmembrane</keyword>
<dbReference type="PANTHER" id="PTHR32063">
    <property type="match status" value="1"/>
</dbReference>
<evidence type="ECO:0000256" key="1">
    <source>
        <dbReference type="SAM" id="Phobius"/>
    </source>
</evidence>
<dbReference type="GO" id="GO:0042910">
    <property type="term" value="F:xenobiotic transmembrane transporter activity"/>
    <property type="evidence" value="ECO:0007669"/>
    <property type="project" value="TreeGrafter"/>
</dbReference>
<dbReference type="Proteomes" id="UP000809273">
    <property type="component" value="Unassembled WGS sequence"/>
</dbReference>
<dbReference type="EMBL" id="JAFGIX010000049">
    <property type="protein sequence ID" value="MBN1573453.1"/>
    <property type="molecule type" value="Genomic_DNA"/>
</dbReference>
<dbReference type="SUPFAM" id="SSF82866">
    <property type="entry name" value="Multidrug efflux transporter AcrB transmembrane domain"/>
    <property type="match status" value="2"/>
</dbReference>
<feature type="transmembrane region" description="Helical" evidence="1">
    <location>
        <begin position="523"/>
        <end position="546"/>
    </location>
</feature>
<dbReference type="Gene3D" id="1.20.1640.10">
    <property type="entry name" value="Multidrug efflux transporter AcrB transmembrane domain"/>
    <property type="match status" value="2"/>
</dbReference>
<dbReference type="GO" id="GO:0005886">
    <property type="term" value="C:plasma membrane"/>
    <property type="evidence" value="ECO:0007669"/>
    <property type="project" value="TreeGrafter"/>
</dbReference>
<evidence type="ECO:0000313" key="3">
    <source>
        <dbReference type="Proteomes" id="UP000809273"/>
    </source>
</evidence>
<dbReference type="SUPFAM" id="SSF82693">
    <property type="entry name" value="Multidrug efflux transporter AcrB pore domain, PN1, PN2, PC1 and PC2 subdomains"/>
    <property type="match status" value="3"/>
</dbReference>
<dbReference type="Gene3D" id="3.30.2090.10">
    <property type="entry name" value="Multidrug efflux transporter AcrB TolC docking domain, DN and DC subdomains"/>
    <property type="match status" value="2"/>
</dbReference>
<dbReference type="SUPFAM" id="SSF82714">
    <property type="entry name" value="Multidrug efflux transporter AcrB TolC docking domain, DN and DC subdomains"/>
    <property type="match status" value="2"/>
</dbReference>
<feature type="transmembrane region" description="Helical" evidence="1">
    <location>
        <begin position="909"/>
        <end position="933"/>
    </location>
</feature>
<feature type="transmembrane region" description="Helical" evidence="1">
    <location>
        <begin position="384"/>
        <end position="408"/>
    </location>
</feature>
<evidence type="ECO:0000313" key="2">
    <source>
        <dbReference type="EMBL" id="MBN1573453.1"/>
    </source>
</evidence>
<feature type="transmembrane region" description="Helical" evidence="1">
    <location>
        <begin position="428"/>
        <end position="447"/>
    </location>
</feature>
<accession>A0A9D8PPH2</accession>
<keyword evidence="1" id="KW-1133">Transmembrane helix</keyword>
<feature type="transmembrane region" description="Helical" evidence="1">
    <location>
        <begin position="332"/>
        <end position="351"/>
    </location>
</feature>